<keyword evidence="2" id="KW-1185">Reference proteome</keyword>
<accession>A0AAU9W846</accession>
<dbReference type="Proteomes" id="UP001159428">
    <property type="component" value="Unassembled WGS sequence"/>
</dbReference>
<sequence>MSTGEEYDCESTLFVGAVTTEVQIQNDVCYMTLPVQGHLTRLKVDTGSQVNIIPLKELKKIAGDNPHIDPCNQILVSYSENKLKFLGTGGLYVKSKLDADQELTFHVVETNQPGLLELRYSQNLGPIKVGI</sequence>
<name>A0AAU9W846_9CNID</name>
<organism evidence="1 2">
    <name type="scientific">Pocillopora meandrina</name>
    <dbReference type="NCBI Taxonomy" id="46732"/>
    <lineage>
        <taxon>Eukaryota</taxon>
        <taxon>Metazoa</taxon>
        <taxon>Cnidaria</taxon>
        <taxon>Anthozoa</taxon>
        <taxon>Hexacorallia</taxon>
        <taxon>Scleractinia</taxon>
        <taxon>Astrocoeniina</taxon>
        <taxon>Pocilloporidae</taxon>
        <taxon>Pocillopora</taxon>
    </lineage>
</organism>
<dbReference type="InterPro" id="IPR021109">
    <property type="entry name" value="Peptidase_aspartic_dom_sf"/>
</dbReference>
<proteinExistence type="predicted"/>
<evidence type="ECO:0000313" key="2">
    <source>
        <dbReference type="Proteomes" id="UP001159428"/>
    </source>
</evidence>
<dbReference type="AlphaFoldDB" id="A0AAU9W846"/>
<protein>
    <submittedName>
        <fullName evidence="1">Uncharacterized protein</fullName>
    </submittedName>
</protein>
<evidence type="ECO:0000313" key="1">
    <source>
        <dbReference type="EMBL" id="CAH3107819.1"/>
    </source>
</evidence>
<gene>
    <name evidence="1" type="ORF">PMEA_00002754</name>
</gene>
<dbReference type="SUPFAM" id="SSF50630">
    <property type="entry name" value="Acid proteases"/>
    <property type="match status" value="1"/>
</dbReference>
<reference evidence="1 2" key="1">
    <citation type="submission" date="2022-05" db="EMBL/GenBank/DDBJ databases">
        <authorList>
            <consortium name="Genoscope - CEA"/>
            <person name="William W."/>
        </authorList>
    </citation>
    <scope>NUCLEOTIDE SEQUENCE [LARGE SCALE GENOMIC DNA]</scope>
</reference>
<comment type="caution">
    <text evidence="1">The sequence shown here is derived from an EMBL/GenBank/DDBJ whole genome shotgun (WGS) entry which is preliminary data.</text>
</comment>
<dbReference type="EMBL" id="CALNXJ010000011">
    <property type="protein sequence ID" value="CAH3107819.1"/>
    <property type="molecule type" value="Genomic_DNA"/>
</dbReference>